<protein>
    <recommendedName>
        <fullName evidence="4">Transcription factor domain-containing protein</fullName>
    </recommendedName>
</protein>
<dbReference type="GO" id="GO:0001228">
    <property type="term" value="F:DNA-binding transcription activator activity, RNA polymerase II-specific"/>
    <property type="evidence" value="ECO:0007669"/>
    <property type="project" value="TreeGrafter"/>
</dbReference>
<evidence type="ECO:0000256" key="1">
    <source>
        <dbReference type="SAM" id="MobiDB-lite"/>
    </source>
</evidence>
<dbReference type="PANTHER" id="PTHR47784:SF10">
    <property type="entry name" value="TRANSCRIPTION FACTOR, PUTATIVE (AFU_ORTHOLOGUE AFUA_6G14150)-RELATED"/>
    <property type="match status" value="1"/>
</dbReference>
<dbReference type="Proteomes" id="UP000689129">
    <property type="component" value="Unassembled WGS sequence"/>
</dbReference>
<evidence type="ECO:0000313" key="2">
    <source>
        <dbReference type="EMBL" id="KAG7138780.1"/>
    </source>
</evidence>
<comment type="caution">
    <text evidence="2">The sequence shown here is derived from an EMBL/GenBank/DDBJ whole genome shotgun (WGS) entry which is preliminary data.</text>
</comment>
<dbReference type="OrthoDB" id="4838591at2759"/>
<dbReference type="AlphaFoldDB" id="A0A8I2ZVN8"/>
<dbReference type="PANTHER" id="PTHR47784">
    <property type="entry name" value="STEROL UPTAKE CONTROL PROTEIN 2"/>
    <property type="match status" value="1"/>
</dbReference>
<feature type="region of interest" description="Disordered" evidence="1">
    <location>
        <begin position="1"/>
        <end position="20"/>
    </location>
</feature>
<evidence type="ECO:0008006" key="4">
    <source>
        <dbReference type="Google" id="ProtNLM"/>
    </source>
</evidence>
<evidence type="ECO:0000313" key="3">
    <source>
        <dbReference type="Proteomes" id="UP000689129"/>
    </source>
</evidence>
<organism evidence="2 3">
    <name type="scientific">Verticillium longisporum</name>
    <name type="common">Verticillium dahliae var. longisporum</name>
    <dbReference type="NCBI Taxonomy" id="100787"/>
    <lineage>
        <taxon>Eukaryota</taxon>
        <taxon>Fungi</taxon>
        <taxon>Dikarya</taxon>
        <taxon>Ascomycota</taxon>
        <taxon>Pezizomycotina</taxon>
        <taxon>Sordariomycetes</taxon>
        <taxon>Hypocreomycetidae</taxon>
        <taxon>Glomerellales</taxon>
        <taxon>Plectosphaerellaceae</taxon>
        <taxon>Verticillium</taxon>
    </lineage>
</organism>
<proteinExistence type="predicted"/>
<accession>A0A8I2ZVN8</accession>
<dbReference type="InterPro" id="IPR053157">
    <property type="entry name" value="Sterol_Uptake_Regulator"/>
</dbReference>
<dbReference type="EMBL" id="JAEMWZ010000067">
    <property type="protein sequence ID" value="KAG7138780.1"/>
    <property type="molecule type" value="Genomic_DNA"/>
</dbReference>
<sequence>MPSPSETSFSSSPELQPSPEPRRLLELELMHRWSTHTYLIMTCHPEEYPLMQNVMPREGLRHDFILRIMFALTSLDLAVNVAQTEADAASYVRSALAYHNAATSALHRHVRARTAHHEQDWLTHVATAAHTAYHLAVFSTTRAGTATNHVASIFALWSQAAKSGAAAAAGLDALLAASPATALQSLLRLPASIDACDAATRAPLGRLYAVNDALHEPAAYYPDSQKPARTALLHAEQQQGQQPPLSRHEMYRRAVFHLGTCFAEDATGLVPGYCASFPSLAGPGFAAAVGGGEPMALLVVMHWAVLLHRMGLRCWWAAGVGACLVAELSEALPETELAFLPAAQEGMAWARGEVGLAVWGAWDPAMSASIGLS</sequence>
<gene>
    <name evidence="2" type="ORF">HYQ45_004106</name>
</gene>
<reference evidence="2" key="1">
    <citation type="journal article" date="2021" name="Mol. Plant Pathol.">
        <title>A 20-kb lineage-specific genomic region tames virulence in pathogenic amphidiploid Verticillium longisporum.</title>
        <authorList>
            <person name="Harting R."/>
            <person name="Starke J."/>
            <person name="Kusch H."/>
            <person name="Poggeler S."/>
            <person name="Maurus I."/>
            <person name="Schluter R."/>
            <person name="Landesfeind M."/>
            <person name="Bulla I."/>
            <person name="Nowrousian M."/>
            <person name="de Jonge R."/>
            <person name="Stahlhut G."/>
            <person name="Hoff K.J."/>
            <person name="Asshauer K.P."/>
            <person name="Thurmer A."/>
            <person name="Stanke M."/>
            <person name="Daniel R."/>
            <person name="Morgenstern B."/>
            <person name="Thomma B.P.H.J."/>
            <person name="Kronstad J.W."/>
            <person name="Braus-Stromeyer S.A."/>
            <person name="Braus G.H."/>
        </authorList>
    </citation>
    <scope>NUCLEOTIDE SEQUENCE</scope>
    <source>
        <strain evidence="2">Vl32</strain>
    </source>
</reference>
<name>A0A8I2ZVN8_VERLO</name>
<feature type="compositionally biased region" description="Low complexity" evidence="1">
    <location>
        <begin position="1"/>
        <end position="17"/>
    </location>
</feature>